<name>A0A248LJL5_9NEIS</name>
<accession>A0A248LJL5</accession>
<gene>
    <name evidence="1" type="ORF">LHGZ1_1850</name>
</gene>
<organism evidence="1 2">
    <name type="scientific">Laribacter hongkongensis</name>
    <dbReference type="NCBI Taxonomy" id="168471"/>
    <lineage>
        <taxon>Bacteria</taxon>
        <taxon>Pseudomonadati</taxon>
        <taxon>Pseudomonadota</taxon>
        <taxon>Betaproteobacteria</taxon>
        <taxon>Neisseriales</taxon>
        <taxon>Aquaspirillaceae</taxon>
        <taxon>Laribacter</taxon>
    </lineage>
</organism>
<proteinExistence type="predicted"/>
<dbReference type="Proteomes" id="UP000197424">
    <property type="component" value="Chromosome"/>
</dbReference>
<dbReference type="EMBL" id="CP022115">
    <property type="protein sequence ID" value="ASJ24681.1"/>
    <property type="molecule type" value="Genomic_DNA"/>
</dbReference>
<protein>
    <submittedName>
        <fullName evidence="1">Uncharacterized protein</fullName>
    </submittedName>
</protein>
<sequence length="63" mass="6782">MPTKKQTGHIKVAGFYLLVHESVSVKTHGGMVLRFILTASSSSRSLLTSRPCANRCGDFSGSK</sequence>
<evidence type="ECO:0000313" key="1">
    <source>
        <dbReference type="EMBL" id="ASJ24681.1"/>
    </source>
</evidence>
<reference evidence="2" key="1">
    <citation type="submission" date="2017-06" db="EMBL/GenBank/DDBJ databases">
        <title>Whole genome sequence of Laribacter hongkongensis LHGZ1.</title>
        <authorList>
            <person name="Chen D."/>
            <person name="Wu H."/>
            <person name="Chen J."/>
        </authorList>
    </citation>
    <scope>NUCLEOTIDE SEQUENCE [LARGE SCALE GENOMIC DNA]</scope>
    <source>
        <strain evidence="2">LHGZ1</strain>
    </source>
</reference>
<evidence type="ECO:0000313" key="2">
    <source>
        <dbReference type="Proteomes" id="UP000197424"/>
    </source>
</evidence>
<dbReference type="AlphaFoldDB" id="A0A248LJL5"/>